<feature type="signal peptide" evidence="1">
    <location>
        <begin position="1"/>
        <end position="30"/>
    </location>
</feature>
<feature type="chain" id="PRO_5007099240" description="DUF995 domain-containing protein" evidence="1">
    <location>
        <begin position="31"/>
        <end position="167"/>
    </location>
</feature>
<evidence type="ECO:0000313" key="2">
    <source>
        <dbReference type="EMBL" id="KUM27101.1"/>
    </source>
</evidence>
<dbReference type="AlphaFoldDB" id="A0A101KU79"/>
<proteinExistence type="predicted"/>
<sequence>MKRVLGNFVGAVLACSVFVVGSQAPATAKAANKVDDQASTAAVLSDEGVYQLYQNHSWLWGKNGTAFFAVKQRQFDAWTSDKGKHGYGDGMWFIPGGGKLCYRATWHGGWGSKKSMTCFEHRQAGKVIYQRKLPDGDWYAFKDRHGKSKLRYGDYASGKMMRIKARL</sequence>
<dbReference type="EMBL" id="LPWA01000099">
    <property type="protein sequence ID" value="KUM27101.1"/>
    <property type="molecule type" value="Genomic_DNA"/>
</dbReference>
<dbReference type="Proteomes" id="UP000053176">
    <property type="component" value="Unassembled WGS sequence"/>
</dbReference>
<comment type="caution">
    <text evidence="2">The sequence shown here is derived from an EMBL/GenBank/DDBJ whole genome shotgun (WGS) entry which is preliminary data.</text>
</comment>
<dbReference type="OrthoDB" id="8071960at2"/>
<evidence type="ECO:0008006" key="4">
    <source>
        <dbReference type="Google" id="ProtNLM"/>
    </source>
</evidence>
<keyword evidence="1" id="KW-0732">Signal</keyword>
<evidence type="ECO:0000256" key="1">
    <source>
        <dbReference type="SAM" id="SignalP"/>
    </source>
</evidence>
<dbReference type="Pfam" id="PF06191">
    <property type="entry name" value="DUF995"/>
    <property type="match status" value="1"/>
</dbReference>
<name>A0A101KU79_RHILI</name>
<protein>
    <recommendedName>
        <fullName evidence="4">DUF995 domain-containing protein</fullName>
    </recommendedName>
</protein>
<dbReference type="InterPro" id="IPR009337">
    <property type="entry name" value="DUF995"/>
</dbReference>
<accession>A0A101KU79</accession>
<dbReference type="PROSITE" id="PS51257">
    <property type="entry name" value="PROKAR_LIPOPROTEIN"/>
    <property type="match status" value="1"/>
</dbReference>
<organism evidence="2 3">
    <name type="scientific">Rhizobium loti</name>
    <name type="common">Mesorhizobium loti</name>
    <dbReference type="NCBI Taxonomy" id="381"/>
    <lineage>
        <taxon>Bacteria</taxon>
        <taxon>Pseudomonadati</taxon>
        <taxon>Pseudomonadota</taxon>
        <taxon>Alphaproteobacteria</taxon>
        <taxon>Hyphomicrobiales</taxon>
        <taxon>Phyllobacteriaceae</taxon>
        <taxon>Mesorhizobium</taxon>
    </lineage>
</organism>
<reference evidence="2 3" key="1">
    <citation type="submission" date="2015-12" db="EMBL/GenBank/DDBJ databases">
        <title>Draft genome sequence of Mesorhizobium sp. UFLA 01-765, a multitolerant efficient symbiont and plant-growth promoting strain isolated from Zn-mining soil using Leucaena leucocephala as a trap plant.</title>
        <authorList>
            <person name="Rangel W.M."/>
            <person name="Thijs S."/>
            <person name="Longatti S.M."/>
            <person name="Moreira F.M."/>
            <person name="Weyens N."/>
            <person name="Vangronsveld J."/>
            <person name="Van Hamme J.D."/>
            <person name="Bottos E.M."/>
            <person name="Rineau F."/>
        </authorList>
    </citation>
    <scope>NUCLEOTIDE SEQUENCE [LARGE SCALE GENOMIC DNA]</scope>
    <source>
        <strain evidence="2 3">UFLA 01-765</strain>
    </source>
</reference>
<evidence type="ECO:0000313" key="3">
    <source>
        <dbReference type="Proteomes" id="UP000053176"/>
    </source>
</evidence>
<gene>
    <name evidence="2" type="ORF">AU467_18020</name>
</gene>